<feature type="transmembrane region" description="Helical" evidence="7">
    <location>
        <begin position="6"/>
        <end position="25"/>
    </location>
</feature>
<keyword evidence="6" id="KW-1003">Cell membrane</keyword>
<name>A0ABQ5JN32_9LACO</name>
<protein>
    <recommendedName>
        <fullName evidence="6">Septation ring formation regulator EzrA</fullName>
    </recommendedName>
</protein>
<keyword evidence="1 6" id="KW-0812">Transmembrane</keyword>
<feature type="topological domain" description="Extracellular" evidence="6">
    <location>
        <begin position="1"/>
        <end position="3"/>
    </location>
</feature>
<evidence type="ECO:0000256" key="1">
    <source>
        <dbReference type="ARBA" id="ARBA00022692"/>
    </source>
</evidence>
<dbReference type="Proteomes" id="UP001628078">
    <property type="component" value="Unassembled WGS sequence"/>
</dbReference>
<keyword evidence="6" id="KW-0131">Cell cycle</keyword>
<keyword evidence="2 6" id="KW-1133">Transmembrane helix</keyword>
<evidence type="ECO:0000313" key="9">
    <source>
        <dbReference type="Proteomes" id="UP001628078"/>
    </source>
</evidence>
<keyword evidence="5 6" id="KW-0717">Septation</keyword>
<comment type="subcellular location">
    <subcellularLocation>
        <location evidence="6">Cell membrane</location>
        <topology evidence="6">Single-pass membrane protein</topology>
    </subcellularLocation>
    <text evidence="6">Colocalized with FtsZ to the nascent septal site.</text>
</comment>
<dbReference type="HAMAP" id="MF_00728">
    <property type="entry name" value="EzrA"/>
    <property type="match status" value="1"/>
</dbReference>
<reference evidence="8 9" key="1">
    <citation type="submission" date="2022-03" db="EMBL/GenBank/DDBJ databases">
        <title>Draft genome sequence of Furfurilactobacillus curtus JCM 31185.</title>
        <authorList>
            <person name="Suzuki S."/>
            <person name="Endo A."/>
            <person name="Kajikawa A."/>
        </authorList>
    </citation>
    <scope>NUCLEOTIDE SEQUENCE [LARGE SCALE GENOMIC DNA]</scope>
    <source>
        <strain evidence="8 9">JCM 31185</strain>
    </source>
</reference>
<comment type="similarity">
    <text evidence="6">Belongs to the EzrA family.</text>
</comment>
<comment type="function">
    <text evidence="6">Negative regulator of FtsZ ring formation; modulates the frequency and position of FtsZ ring formation. Inhibits FtsZ ring formation at polar sites. Interacts either with FtsZ or with one of its binding partners to promote depolymerization.</text>
</comment>
<evidence type="ECO:0000256" key="3">
    <source>
        <dbReference type="ARBA" id="ARBA00023054"/>
    </source>
</evidence>
<keyword evidence="3 6" id="KW-0175">Coiled coil</keyword>
<dbReference type="InterPro" id="IPR010379">
    <property type="entry name" value="EzrA"/>
</dbReference>
<keyword evidence="4 6" id="KW-0472">Membrane</keyword>
<evidence type="ECO:0000256" key="2">
    <source>
        <dbReference type="ARBA" id="ARBA00022989"/>
    </source>
</evidence>
<organism evidence="8 9">
    <name type="scientific">Furfurilactobacillus curtus</name>
    <dbReference type="NCBI Taxonomy" id="1746200"/>
    <lineage>
        <taxon>Bacteria</taxon>
        <taxon>Bacillati</taxon>
        <taxon>Bacillota</taxon>
        <taxon>Bacilli</taxon>
        <taxon>Lactobacillales</taxon>
        <taxon>Lactobacillaceae</taxon>
        <taxon>Furfurilactobacillus</taxon>
    </lineage>
</organism>
<evidence type="ECO:0000256" key="7">
    <source>
        <dbReference type="SAM" id="Phobius"/>
    </source>
</evidence>
<accession>A0ABQ5JN32</accession>
<evidence type="ECO:0000313" key="8">
    <source>
        <dbReference type="EMBL" id="GKT05946.1"/>
    </source>
</evidence>
<dbReference type="RefSeq" id="WP_407883655.1">
    <property type="nucleotide sequence ID" value="NZ_BQXO01000003.1"/>
</dbReference>
<dbReference type="NCBIfam" id="NF003409">
    <property type="entry name" value="PRK04778.1-3"/>
    <property type="match status" value="1"/>
</dbReference>
<comment type="caution">
    <text evidence="8">The sequence shown here is derived from an EMBL/GenBank/DDBJ whole genome shotgun (WGS) entry which is preliminary data.</text>
</comment>
<dbReference type="Pfam" id="PF06160">
    <property type="entry name" value="EzrA"/>
    <property type="match status" value="1"/>
</dbReference>
<keyword evidence="6" id="KW-0132">Cell division</keyword>
<gene>
    <name evidence="6 8" type="primary">ezrA</name>
    <name evidence="8" type="ORF">JCM31185_12340</name>
</gene>
<dbReference type="EMBL" id="BQXO01000003">
    <property type="protein sequence ID" value="GKT05946.1"/>
    <property type="molecule type" value="Genomic_DNA"/>
</dbReference>
<sequence length="573" mass="65202">MVQVLIGIIILAVILYGSVFIFQRFTTRKIRNVREQVNVLKQLPLGQDIEAGHQMSLTGQSLTAFNALVDEYQQVNEKTFDDLDHLIDQVLFDVRGINFVKTNRERHQAEALLTEASDHFDHVRSGLAELKKVDGEHRAAVARLEKKYQDLRKVLLSQNLSFEPSIDRLEQNLADLEAQFDEFTTLSQQGDHVAAQKVLDTLTSGTTALENLIETIPPLYADLKTGFNEQLMDISDGYQQMTADNYVFGNLDLPGQINRVRSEIQMATKQLTNLDLAAVSAANHNIEVQIDDLYSVLETEVTARPAAESQQNELHDFLTHAERQNHALQVELDRLSQSYVLSQGEIEEAQGLGGRLRQVTEQIRHEDNALTSHTDSYSNIVSRQREYLQILTDIEAQQRTINDGVKNLGQDEKNARKRFQQFDNQMHTLKRQIEALNLPGLPHDYLDYFYVVSDEVDKLGRDLSQTQINMEEISKQLIMIQADLGTLNEKSHDLRDSALLAEQLLQYANRYRNANEQMATASQRAQRLFDHDFKYADALEIMASALDTVEPGAYQRIENNYYGNSTTTDSTDK</sequence>
<evidence type="ECO:0000256" key="4">
    <source>
        <dbReference type="ARBA" id="ARBA00023136"/>
    </source>
</evidence>
<proteinExistence type="inferred from homology"/>
<evidence type="ECO:0000256" key="6">
    <source>
        <dbReference type="HAMAP-Rule" id="MF_00728"/>
    </source>
</evidence>
<feature type="topological domain" description="Cytoplasmic" evidence="6">
    <location>
        <begin position="23"/>
        <end position="573"/>
    </location>
</feature>
<keyword evidence="9" id="KW-1185">Reference proteome</keyword>
<evidence type="ECO:0000256" key="5">
    <source>
        <dbReference type="ARBA" id="ARBA00023210"/>
    </source>
</evidence>